<organism evidence="4 5">
    <name type="scientific">Coprinellus micaceus</name>
    <name type="common">Glistening ink-cap mushroom</name>
    <name type="synonym">Coprinus micaceus</name>
    <dbReference type="NCBI Taxonomy" id="71717"/>
    <lineage>
        <taxon>Eukaryota</taxon>
        <taxon>Fungi</taxon>
        <taxon>Dikarya</taxon>
        <taxon>Basidiomycota</taxon>
        <taxon>Agaricomycotina</taxon>
        <taxon>Agaricomycetes</taxon>
        <taxon>Agaricomycetidae</taxon>
        <taxon>Agaricales</taxon>
        <taxon>Agaricineae</taxon>
        <taxon>Psathyrellaceae</taxon>
        <taxon>Coprinellus</taxon>
    </lineage>
</organism>
<dbReference type="Pfam" id="PF13598">
    <property type="entry name" value="DUF4139"/>
    <property type="match status" value="1"/>
</dbReference>
<dbReference type="InterPro" id="IPR011935">
    <property type="entry name" value="CHP02231"/>
</dbReference>
<dbReference type="STRING" id="71717.A0A4Y7SG44"/>
<evidence type="ECO:0000256" key="1">
    <source>
        <dbReference type="SAM" id="Coils"/>
    </source>
</evidence>
<accession>A0A4Y7SG44</accession>
<dbReference type="AlphaFoldDB" id="A0A4Y7SG44"/>
<evidence type="ECO:0008006" key="6">
    <source>
        <dbReference type="Google" id="ProtNLM"/>
    </source>
</evidence>
<evidence type="ECO:0000313" key="4">
    <source>
        <dbReference type="EMBL" id="TEB20847.1"/>
    </source>
</evidence>
<dbReference type="PANTHER" id="PTHR31005">
    <property type="entry name" value="DUF4139 DOMAIN-CONTAINING PROTEIN"/>
    <property type="match status" value="1"/>
</dbReference>
<dbReference type="PANTHER" id="PTHR31005:SF8">
    <property type="entry name" value="DUF4139 DOMAIN-CONTAINING PROTEIN"/>
    <property type="match status" value="1"/>
</dbReference>
<dbReference type="EMBL" id="QPFP01000130">
    <property type="protein sequence ID" value="TEB20847.1"/>
    <property type="molecule type" value="Genomic_DNA"/>
</dbReference>
<protein>
    <recommendedName>
        <fullName evidence="6">Mucoidy inhibitor A</fullName>
    </recommendedName>
</protein>
<sequence>MTTESELPNPAFEHNAIQLSAQKDSKILSVSRLFKFNVKTGLNQVTITELPLVMDRQSFRVEGRGSATIHDVTLSTMEPPPVVSTSEKLTSLESEQTKTAKALLRSQRALESLDTYLHSIDSQHLEVSKLQSIVEGYDVTAEKLDTKITELEETRKRLEDEIEEEKKSLAGPKGNTKLRLKSTIEVFANFEGEVEVALIYAVGNATWSAQYDIRVAMQTKEKPISLIYKGAITQNTGEDWADVPITLETATPTFGVEIPQLQPWNLSVVQPILLKSKGGFGGGARRSGYQSAILSSGPPAPMMARAQSMMYAEGGGAEAFEHRALEVSSRGNVTATFSVPGLMSIPSDNVAHNVTIVKLSLDATMEWVTVPKRGAKVHLKAVVKNASEYTLLDGPASIYVDGSFISRSDVPRVSPDESFDCPLGLDPSVRVTYHPISKKASQTGLLSKTANYVFTQRMTLHNTKSLAIENVKLIDQIPVSENSVITVKLVSPSLDLPDSSTISASSLPSWVENKAGVKVPPPVKVSQGIMAQWENVEDVNAEDGVEGIGRDGKVSWMCALPSQGKVTLTLQWEVSAPFRTDISGLNGY</sequence>
<evidence type="ECO:0000313" key="5">
    <source>
        <dbReference type="Proteomes" id="UP000298030"/>
    </source>
</evidence>
<dbReference type="NCBIfam" id="TIGR02231">
    <property type="entry name" value="mucoidy inhibitor MuiA family protein"/>
    <property type="match status" value="1"/>
</dbReference>
<name>A0A4Y7SG44_COPMI</name>
<dbReference type="InterPro" id="IPR025554">
    <property type="entry name" value="DUF4140"/>
</dbReference>
<dbReference type="Proteomes" id="UP000298030">
    <property type="component" value="Unassembled WGS sequence"/>
</dbReference>
<dbReference type="InterPro" id="IPR037291">
    <property type="entry name" value="DUF4139"/>
</dbReference>
<comment type="caution">
    <text evidence="4">The sequence shown here is derived from an EMBL/GenBank/DDBJ whole genome shotgun (WGS) entry which is preliminary data.</text>
</comment>
<keyword evidence="5" id="KW-1185">Reference proteome</keyword>
<proteinExistence type="predicted"/>
<feature type="domain" description="DUF4139" evidence="2">
    <location>
        <begin position="197"/>
        <end position="577"/>
    </location>
</feature>
<dbReference type="Pfam" id="PF13600">
    <property type="entry name" value="DUF4140"/>
    <property type="match status" value="1"/>
</dbReference>
<dbReference type="OrthoDB" id="10068793at2759"/>
<keyword evidence="1" id="KW-0175">Coiled coil</keyword>
<reference evidence="4 5" key="1">
    <citation type="journal article" date="2019" name="Nat. Ecol. Evol.">
        <title>Megaphylogeny resolves global patterns of mushroom evolution.</title>
        <authorList>
            <person name="Varga T."/>
            <person name="Krizsan K."/>
            <person name="Foldi C."/>
            <person name="Dima B."/>
            <person name="Sanchez-Garcia M."/>
            <person name="Sanchez-Ramirez S."/>
            <person name="Szollosi G.J."/>
            <person name="Szarkandi J.G."/>
            <person name="Papp V."/>
            <person name="Albert L."/>
            <person name="Andreopoulos W."/>
            <person name="Angelini C."/>
            <person name="Antonin V."/>
            <person name="Barry K.W."/>
            <person name="Bougher N.L."/>
            <person name="Buchanan P."/>
            <person name="Buyck B."/>
            <person name="Bense V."/>
            <person name="Catcheside P."/>
            <person name="Chovatia M."/>
            <person name="Cooper J."/>
            <person name="Damon W."/>
            <person name="Desjardin D."/>
            <person name="Finy P."/>
            <person name="Geml J."/>
            <person name="Haridas S."/>
            <person name="Hughes K."/>
            <person name="Justo A."/>
            <person name="Karasinski D."/>
            <person name="Kautmanova I."/>
            <person name="Kiss B."/>
            <person name="Kocsube S."/>
            <person name="Kotiranta H."/>
            <person name="LaButti K.M."/>
            <person name="Lechner B.E."/>
            <person name="Liimatainen K."/>
            <person name="Lipzen A."/>
            <person name="Lukacs Z."/>
            <person name="Mihaltcheva S."/>
            <person name="Morgado L.N."/>
            <person name="Niskanen T."/>
            <person name="Noordeloos M.E."/>
            <person name="Ohm R.A."/>
            <person name="Ortiz-Santana B."/>
            <person name="Ovrebo C."/>
            <person name="Racz N."/>
            <person name="Riley R."/>
            <person name="Savchenko A."/>
            <person name="Shiryaev A."/>
            <person name="Soop K."/>
            <person name="Spirin V."/>
            <person name="Szebenyi C."/>
            <person name="Tomsovsky M."/>
            <person name="Tulloss R.E."/>
            <person name="Uehling J."/>
            <person name="Grigoriev I.V."/>
            <person name="Vagvolgyi C."/>
            <person name="Papp T."/>
            <person name="Martin F.M."/>
            <person name="Miettinen O."/>
            <person name="Hibbett D.S."/>
            <person name="Nagy L.G."/>
        </authorList>
    </citation>
    <scope>NUCLEOTIDE SEQUENCE [LARGE SCALE GENOMIC DNA]</scope>
    <source>
        <strain evidence="4 5">FP101781</strain>
    </source>
</reference>
<evidence type="ECO:0000259" key="3">
    <source>
        <dbReference type="Pfam" id="PF13600"/>
    </source>
</evidence>
<gene>
    <name evidence="4" type="ORF">FA13DRAFT_1742626</name>
</gene>
<feature type="coiled-coil region" evidence="1">
    <location>
        <begin position="141"/>
        <end position="168"/>
    </location>
</feature>
<evidence type="ECO:0000259" key="2">
    <source>
        <dbReference type="Pfam" id="PF13598"/>
    </source>
</evidence>
<feature type="domain" description="DUF4140" evidence="3">
    <location>
        <begin position="30"/>
        <end position="117"/>
    </location>
</feature>